<keyword evidence="2" id="KW-0479">Metal-binding</keyword>
<evidence type="ECO:0000256" key="1">
    <source>
        <dbReference type="ARBA" id="ARBA00022553"/>
    </source>
</evidence>
<proteinExistence type="predicted"/>
<dbReference type="Gene3D" id="3.30.1360.150">
    <property type="match status" value="1"/>
</dbReference>
<dbReference type="Pfam" id="PF01663">
    <property type="entry name" value="Phosphodiest"/>
    <property type="match status" value="1"/>
</dbReference>
<dbReference type="InterPro" id="IPR017850">
    <property type="entry name" value="Alkaline_phosphatase_core_sf"/>
</dbReference>
<organism evidence="5 6">
    <name type="scientific">Pseudobowmanella zhangzhouensis</name>
    <dbReference type="NCBI Taxonomy" id="1537679"/>
    <lineage>
        <taxon>Bacteria</taxon>
        <taxon>Pseudomonadati</taxon>
        <taxon>Pseudomonadota</taxon>
        <taxon>Gammaproteobacteria</taxon>
        <taxon>Alteromonadales</taxon>
        <taxon>Alteromonadaceae</taxon>
    </lineage>
</organism>
<name>A0ABW1XNR6_9ALTE</name>
<dbReference type="InterPro" id="IPR026263">
    <property type="entry name" value="Alkaline_phosphatase_prok"/>
</dbReference>
<dbReference type="PANTHER" id="PTHR10151">
    <property type="entry name" value="ECTONUCLEOTIDE PYROPHOSPHATASE/PHOSPHODIESTERASE"/>
    <property type="match status" value="1"/>
</dbReference>
<dbReference type="Gene3D" id="3.40.720.10">
    <property type="entry name" value="Alkaline Phosphatase, subunit A"/>
    <property type="match status" value="1"/>
</dbReference>
<dbReference type="RefSeq" id="WP_165490763.1">
    <property type="nucleotide sequence ID" value="NZ_JBHSUS010000001.1"/>
</dbReference>
<keyword evidence="6" id="KW-1185">Reference proteome</keyword>
<dbReference type="PANTHER" id="PTHR10151:SF120">
    <property type="entry name" value="BIS(5'-ADENOSYL)-TRIPHOSPHATASE"/>
    <property type="match status" value="1"/>
</dbReference>
<dbReference type="PIRSF" id="PIRSF031924">
    <property type="entry name" value="Pi-irrepressible_AP"/>
    <property type="match status" value="1"/>
</dbReference>
<feature type="signal peptide" evidence="4">
    <location>
        <begin position="1"/>
        <end position="21"/>
    </location>
</feature>
<feature type="chain" id="PRO_5045653870" evidence="4">
    <location>
        <begin position="22"/>
        <end position="542"/>
    </location>
</feature>
<dbReference type="CDD" id="cd16016">
    <property type="entry name" value="AP-SPAP"/>
    <property type="match status" value="1"/>
</dbReference>
<dbReference type="EMBL" id="JBHSUS010000001">
    <property type="protein sequence ID" value="MFC6440973.1"/>
    <property type="molecule type" value="Genomic_DNA"/>
</dbReference>
<keyword evidence="3 4" id="KW-0732">Signal</keyword>
<dbReference type="InterPro" id="IPR002591">
    <property type="entry name" value="Phosphodiest/P_Trfase"/>
</dbReference>
<accession>A0ABW1XNR6</accession>
<comment type="caution">
    <text evidence="5">The sequence shown here is derived from an EMBL/GenBank/DDBJ whole genome shotgun (WGS) entry which is preliminary data.</text>
</comment>
<dbReference type="SUPFAM" id="SSF53649">
    <property type="entry name" value="Alkaline phosphatase-like"/>
    <property type="match status" value="1"/>
</dbReference>
<keyword evidence="1" id="KW-0597">Phosphoprotein</keyword>
<gene>
    <name evidence="5" type="ORF">ACFP85_12530</name>
</gene>
<evidence type="ECO:0000256" key="2">
    <source>
        <dbReference type="ARBA" id="ARBA00022723"/>
    </source>
</evidence>
<protein>
    <submittedName>
        <fullName evidence="5">Alkaline phosphatase family protein</fullName>
    </submittedName>
</protein>
<evidence type="ECO:0000256" key="3">
    <source>
        <dbReference type="ARBA" id="ARBA00022729"/>
    </source>
</evidence>
<evidence type="ECO:0000313" key="5">
    <source>
        <dbReference type="EMBL" id="MFC6440973.1"/>
    </source>
</evidence>
<evidence type="ECO:0000313" key="6">
    <source>
        <dbReference type="Proteomes" id="UP001596364"/>
    </source>
</evidence>
<sequence>MNKFLMTSLLLSALPAVDAVATEQPKLIVQITVDQLRGDLLKRYADHFVASGKSKGFKRFLDDGTLYTNAHYRHATTLTAVGHATLATGAIPSQHGLVSNDWYDRSTGKSMYCVADASNTLLGAKGYSSSAANLLASTFSDELFQATNGQAKIYAVSIKDRGAVLTGGHHGKAFWFDKKTGNMVTSTYYYPELPAFAEQFNQSDAKDAYLGASWSLSLKESQYHNDASNRPYQMPPKGFNLGFPHGMPADASATYYDMLTYTPYGDELTAKFAQHVVETQQLGADDITDYLSISFSVNDYVGHRFGPYSLEAEDNLVRLDKTLANLFSYLDKKIGLEHVLIALSADHGVDAIPEYKALRGSPALRAKAVEDINAAALSVAADLGIKGELIEKIALPDIYLNYSTITASTSSIETVAQKLAEKVAQVNGVALALTAKELTEQNLQYDPIKAKVQNSYVASRAGDVVVVQKRSTMLQSYSAATHGSPYNYDTYVPLYFTGWKVKAKEYTRPVSPEDLAVTLSAVLGITQPDRATGQVLNEIVIR</sequence>
<dbReference type="Proteomes" id="UP001596364">
    <property type="component" value="Unassembled WGS sequence"/>
</dbReference>
<reference evidence="6" key="1">
    <citation type="journal article" date="2019" name="Int. J. Syst. Evol. Microbiol.">
        <title>The Global Catalogue of Microorganisms (GCM) 10K type strain sequencing project: providing services to taxonomists for standard genome sequencing and annotation.</title>
        <authorList>
            <consortium name="The Broad Institute Genomics Platform"/>
            <consortium name="The Broad Institute Genome Sequencing Center for Infectious Disease"/>
            <person name="Wu L."/>
            <person name="Ma J."/>
        </authorList>
    </citation>
    <scope>NUCLEOTIDE SEQUENCE [LARGE SCALE GENOMIC DNA]</scope>
    <source>
        <strain evidence="6">CGMCC 1.16031</strain>
    </source>
</reference>
<evidence type="ECO:0000256" key="4">
    <source>
        <dbReference type="SAM" id="SignalP"/>
    </source>
</evidence>